<evidence type="ECO:0000256" key="1">
    <source>
        <dbReference type="ARBA" id="ARBA00022729"/>
    </source>
</evidence>
<evidence type="ECO:0000256" key="5">
    <source>
        <dbReference type="SAM" id="SignalP"/>
    </source>
</evidence>
<dbReference type="AlphaFoldDB" id="A0A4U6BPX7"/>
<keyword evidence="8" id="KW-1185">Reference proteome</keyword>
<comment type="caution">
    <text evidence="7">The sequence shown here is derived from an EMBL/GenBank/DDBJ whole genome shotgun (WGS) entry which is preliminary data.</text>
</comment>
<dbReference type="InterPro" id="IPR036249">
    <property type="entry name" value="Thioredoxin-like_sf"/>
</dbReference>
<dbReference type="Gene3D" id="3.40.30.10">
    <property type="entry name" value="Glutaredoxin"/>
    <property type="match status" value="1"/>
</dbReference>
<feature type="signal peptide" evidence="5">
    <location>
        <begin position="1"/>
        <end position="31"/>
    </location>
</feature>
<feature type="chain" id="PRO_5020183123" evidence="5">
    <location>
        <begin position="32"/>
        <end position="223"/>
    </location>
</feature>
<organism evidence="7 8">
    <name type="scientific">Afipia massiliensis</name>
    <dbReference type="NCBI Taxonomy" id="211460"/>
    <lineage>
        <taxon>Bacteria</taxon>
        <taxon>Pseudomonadati</taxon>
        <taxon>Pseudomonadota</taxon>
        <taxon>Alphaproteobacteria</taxon>
        <taxon>Hyphomicrobiales</taxon>
        <taxon>Nitrobacteraceae</taxon>
        <taxon>Afipia</taxon>
    </lineage>
</organism>
<dbReference type="Proteomes" id="UP000034832">
    <property type="component" value="Unassembled WGS sequence"/>
</dbReference>
<evidence type="ECO:0000256" key="2">
    <source>
        <dbReference type="ARBA" id="ARBA00023002"/>
    </source>
</evidence>
<dbReference type="InterPro" id="IPR001853">
    <property type="entry name" value="DSBA-like_thioredoxin_dom"/>
</dbReference>
<dbReference type="PROSITE" id="PS51352">
    <property type="entry name" value="THIOREDOXIN_2"/>
    <property type="match status" value="1"/>
</dbReference>
<dbReference type="CDD" id="cd03023">
    <property type="entry name" value="DsbA_Com1_like"/>
    <property type="match status" value="1"/>
</dbReference>
<evidence type="ECO:0000256" key="3">
    <source>
        <dbReference type="ARBA" id="ARBA00023157"/>
    </source>
</evidence>
<protein>
    <submittedName>
        <fullName evidence="7">DsbA family protein</fullName>
    </submittedName>
</protein>
<evidence type="ECO:0000313" key="7">
    <source>
        <dbReference type="EMBL" id="TKT70794.1"/>
    </source>
</evidence>
<evidence type="ECO:0000259" key="6">
    <source>
        <dbReference type="PROSITE" id="PS51352"/>
    </source>
</evidence>
<dbReference type="EMBL" id="LBIA02000001">
    <property type="protein sequence ID" value="TKT70794.1"/>
    <property type="molecule type" value="Genomic_DNA"/>
</dbReference>
<dbReference type="OrthoDB" id="9780147at2"/>
<dbReference type="PANTHER" id="PTHR13887:SF14">
    <property type="entry name" value="DISULFIDE BOND FORMATION PROTEIN D"/>
    <property type="match status" value="1"/>
</dbReference>
<evidence type="ECO:0000313" key="8">
    <source>
        <dbReference type="Proteomes" id="UP000034832"/>
    </source>
</evidence>
<dbReference type="Pfam" id="PF01323">
    <property type="entry name" value="DSBA"/>
    <property type="match status" value="1"/>
</dbReference>
<dbReference type="SUPFAM" id="SSF52833">
    <property type="entry name" value="Thioredoxin-like"/>
    <property type="match status" value="1"/>
</dbReference>
<keyword evidence="3" id="KW-1015">Disulfide bond</keyword>
<gene>
    <name evidence="7" type="ORF">YH63_004855</name>
</gene>
<dbReference type="GO" id="GO:0016491">
    <property type="term" value="F:oxidoreductase activity"/>
    <property type="evidence" value="ECO:0007669"/>
    <property type="project" value="UniProtKB-KW"/>
</dbReference>
<proteinExistence type="predicted"/>
<reference evidence="7" key="1">
    <citation type="submission" date="2019-04" db="EMBL/GenBank/DDBJ databases">
        <title>Whole genome sequencing of cave bacteria.</title>
        <authorList>
            <person name="Gan H.M."/>
            <person name="Barton H."/>
            <person name="Savka M.A."/>
        </authorList>
    </citation>
    <scope>NUCLEOTIDE SEQUENCE [LARGE SCALE GENOMIC DNA]</scope>
    <source>
        <strain evidence="7">LC387</strain>
    </source>
</reference>
<dbReference type="InterPro" id="IPR013766">
    <property type="entry name" value="Thioredoxin_domain"/>
</dbReference>
<accession>A0A4U6BPX7</accession>
<name>A0A4U6BPX7_9BRAD</name>
<dbReference type="PANTHER" id="PTHR13887">
    <property type="entry name" value="GLUTATHIONE S-TRANSFERASE KAPPA"/>
    <property type="match status" value="1"/>
</dbReference>
<dbReference type="RefSeq" id="WP_083992636.1">
    <property type="nucleotide sequence ID" value="NZ_LBIA02000001.1"/>
</dbReference>
<keyword evidence="2" id="KW-0560">Oxidoreductase</keyword>
<evidence type="ECO:0000256" key="4">
    <source>
        <dbReference type="ARBA" id="ARBA00023284"/>
    </source>
</evidence>
<dbReference type="STRING" id="211460.YH63_14050"/>
<sequence length="223" mass="23914">MKLVARHALSFAVMALAVMLLAFESAQTAPAQEQGAASDVLSKDAVLRDPENPVLGNPQGDITIVEYFDYQCPYCKKISPVLDQVVNEDKKIRLIFKDWPILGEPSGYAARLVLAAKYQNKYEAAHRALMAKVGRLTEAVIDEALTTAGVDLAKAKADLAANKPAIDGLLKRNNAQAEEFGFRGTPAFVVGTFRVPGGLTAEQFKLAIADARKAAKQGGAKGK</sequence>
<keyword evidence="4" id="KW-0676">Redox-active center</keyword>
<feature type="domain" description="Thioredoxin" evidence="6">
    <location>
        <begin position="18"/>
        <end position="214"/>
    </location>
</feature>
<keyword evidence="1 5" id="KW-0732">Signal</keyword>